<evidence type="ECO:0000256" key="2">
    <source>
        <dbReference type="SAM" id="Phobius"/>
    </source>
</evidence>
<accession>A0A931GTE6</accession>
<dbReference type="EMBL" id="JADOUA010000001">
    <property type="protein sequence ID" value="MBG6091924.1"/>
    <property type="molecule type" value="Genomic_DNA"/>
</dbReference>
<evidence type="ECO:0008006" key="5">
    <source>
        <dbReference type="Google" id="ProtNLM"/>
    </source>
</evidence>
<organism evidence="3 4">
    <name type="scientific">Actinomadura viridis</name>
    <dbReference type="NCBI Taxonomy" id="58110"/>
    <lineage>
        <taxon>Bacteria</taxon>
        <taxon>Bacillati</taxon>
        <taxon>Actinomycetota</taxon>
        <taxon>Actinomycetes</taxon>
        <taxon>Streptosporangiales</taxon>
        <taxon>Thermomonosporaceae</taxon>
        <taxon>Actinomadura</taxon>
    </lineage>
</organism>
<dbReference type="Proteomes" id="UP000614047">
    <property type="component" value="Unassembled WGS sequence"/>
</dbReference>
<evidence type="ECO:0000313" key="3">
    <source>
        <dbReference type="EMBL" id="MBG6091924.1"/>
    </source>
</evidence>
<evidence type="ECO:0000313" key="4">
    <source>
        <dbReference type="Proteomes" id="UP000614047"/>
    </source>
</evidence>
<dbReference type="RefSeq" id="WP_197014181.1">
    <property type="nucleotide sequence ID" value="NZ_BAABES010000002.1"/>
</dbReference>
<feature type="transmembrane region" description="Helical" evidence="2">
    <location>
        <begin position="41"/>
        <end position="63"/>
    </location>
</feature>
<comment type="caution">
    <text evidence="3">The sequence shown here is derived from an EMBL/GenBank/DDBJ whole genome shotgun (WGS) entry which is preliminary data.</text>
</comment>
<proteinExistence type="predicted"/>
<reference evidence="3" key="1">
    <citation type="submission" date="2020-11" db="EMBL/GenBank/DDBJ databases">
        <title>Sequencing the genomes of 1000 actinobacteria strains.</title>
        <authorList>
            <person name="Klenk H.-P."/>
        </authorList>
    </citation>
    <scope>NUCLEOTIDE SEQUENCE</scope>
    <source>
        <strain evidence="3">DSM 43175</strain>
    </source>
</reference>
<gene>
    <name evidence="3" type="ORF">IW256_006037</name>
</gene>
<dbReference type="InterPro" id="IPR047789">
    <property type="entry name" value="CU044_5270-like"/>
</dbReference>
<keyword evidence="2" id="KW-1133">Transmembrane helix</keyword>
<dbReference type="AlphaFoldDB" id="A0A931GTE6"/>
<dbReference type="NCBIfam" id="NF038083">
    <property type="entry name" value="CU044_5270_fam"/>
    <property type="match status" value="1"/>
</dbReference>
<name>A0A931GTE6_9ACTN</name>
<keyword evidence="2" id="KW-0812">Transmembrane</keyword>
<feature type="region of interest" description="Disordered" evidence="1">
    <location>
        <begin position="67"/>
        <end position="89"/>
    </location>
</feature>
<protein>
    <recommendedName>
        <fullName evidence="5">CU044_5270 family protein</fullName>
    </recommendedName>
</protein>
<sequence>MDDDLRHVRTLLDKPPPADAVVHAGRDRLAAAVRRRSRRPVWLAAGLTLTAATAATAVAVATLGPAGDVRRPNVTASGPATDGPGPDATATPLDARTVLLAAATKADEQADQAGTYWHSVMLRRDHVRATSSAGDYIAVDERRDEMWTPNRPGLYQWMRRQNLGIRPATPADEAIYKRAGSPTTITFPRGLPLPAGPGKPDISRNKLTGRDAAVFWIGRNVSMKDLRELPTDPKRLKASLLRSYKGHGTESSGTPMGPDLWLFTVAKDLVTHMPVTPQVRGAAFRMLAGLPKVRAVGTVKDAQGRTGTAIGINEDSERGGLQQHRLIVDAAGGRALGEEVIALRPARSTAGLPRGSVVSSTTVVTLEWTHSPPR</sequence>
<evidence type="ECO:0000256" key="1">
    <source>
        <dbReference type="SAM" id="MobiDB-lite"/>
    </source>
</evidence>
<keyword evidence="4" id="KW-1185">Reference proteome</keyword>
<keyword evidence="2" id="KW-0472">Membrane</keyword>